<reference evidence="1 2" key="1">
    <citation type="journal article" date="2024" name="Ann. Entomol. Soc. Am.">
        <title>Genomic analyses of the southern and eastern yellowjacket wasps (Hymenoptera: Vespidae) reveal evolutionary signatures of social life.</title>
        <authorList>
            <person name="Catto M.A."/>
            <person name="Caine P.B."/>
            <person name="Orr S.E."/>
            <person name="Hunt B.G."/>
            <person name="Goodisman M.A.D."/>
        </authorList>
    </citation>
    <scope>NUCLEOTIDE SEQUENCE [LARGE SCALE GENOMIC DNA]</scope>
    <source>
        <strain evidence="1">232</strain>
        <tissue evidence="1">Head and thorax</tissue>
    </source>
</reference>
<gene>
    <name evidence="1" type="ORF">V1477_019583</name>
</gene>
<keyword evidence="2" id="KW-1185">Reference proteome</keyword>
<name>A0ABD2ARP2_VESMC</name>
<dbReference type="Proteomes" id="UP001607303">
    <property type="component" value="Unassembled WGS sequence"/>
</dbReference>
<protein>
    <submittedName>
        <fullName evidence="1">Uncharacterized protein</fullName>
    </submittedName>
</protein>
<dbReference type="EMBL" id="JAYRBN010000115">
    <property type="protein sequence ID" value="KAL2722992.1"/>
    <property type="molecule type" value="Genomic_DNA"/>
</dbReference>
<sequence length="127" mass="15051">MMKKKYVNVIVLWQLLIIININAKTTQILMPMKIDMPIDSSSQATNNEESPESNVMNDLLKKGQFFRDLFSEQLSAHEIEFGHVCENPDEWEQRFERKDMKANNYRGKVKWGNKNGEYGEHYWDLNH</sequence>
<dbReference type="AlphaFoldDB" id="A0ABD2ARP2"/>
<organism evidence="1 2">
    <name type="scientific">Vespula maculifrons</name>
    <name type="common">Eastern yellow jacket</name>
    <name type="synonym">Wasp</name>
    <dbReference type="NCBI Taxonomy" id="7453"/>
    <lineage>
        <taxon>Eukaryota</taxon>
        <taxon>Metazoa</taxon>
        <taxon>Ecdysozoa</taxon>
        <taxon>Arthropoda</taxon>
        <taxon>Hexapoda</taxon>
        <taxon>Insecta</taxon>
        <taxon>Pterygota</taxon>
        <taxon>Neoptera</taxon>
        <taxon>Endopterygota</taxon>
        <taxon>Hymenoptera</taxon>
        <taxon>Apocrita</taxon>
        <taxon>Aculeata</taxon>
        <taxon>Vespoidea</taxon>
        <taxon>Vespidae</taxon>
        <taxon>Vespinae</taxon>
        <taxon>Vespula</taxon>
    </lineage>
</organism>
<evidence type="ECO:0000313" key="1">
    <source>
        <dbReference type="EMBL" id="KAL2722992.1"/>
    </source>
</evidence>
<proteinExistence type="predicted"/>
<comment type="caution">
    <text evidence="1">The sequence shown here is derived from an EMBL/GenBank/DDBJ whole genome shotgun (WGS) entry which is preliminary data.</text>
</comment>
<accession>A0ABD2ARP2</accession>
<evidence type="ECO:0000313" key="2">
    <source>
        <dbReference type="Proteomes" id="UP001607303"/>
    </source>
</evidence>